<dbReference type="PANTHER" id="PTHR47359">
    <property type="entry name" value="PEPTIDOGLYCAN DL-ENDOPEPTIDASE CWLO"/>
    <property type="match status" value="1"/>
</dbReference>
<protein>
    <recommendedName>
        <fullName evidence="6">NlpC/P60 domain-containing protein</fullName>
    </recommendedName>
</protein>
<name>A0A2X0IUA7_9ACTN</name>
<evidence type="ECO:0000313" key="8">
    <source>
        <dbReference type="Proteomes" id="UP000248889"/>
    </source>
</evidence>
<dbReference type="InterPro" id="IPR000064">
    <property type="entry name" value="NLP_P60_dom"/>
</dbReference>
<dbReference type="SUPFAM" id="SSF54001">
    <property type="entry name" value="Cysteine proteinases"/>
    <property type="match status" value="1"/>
</dbReference>
<dbReference type="OrthoDB" id="5177647at2"/>
<evidence type="ECO:0000256" key="2">
    <source>
        <dbReference type="ARBA" id="ARBA00022670"/>
    </source>
</evidence>
<reference evidence="7 8" key="1">
    <citation type="submission" date="2018-06" db="EMBL/GenBank/DDBJ databases">
        <title>Streptacidiphilus pinicola sp. nov., isolated from pine grove soil.</title>
        <authorList>
            <person name="Roh S.G."/>
            <person name="Park S."/>
            <person name="Kim M.-K."/>
            <person name="Yun B.-R."/>
            <person name="Park J."/>
            <person name="Kim M.J."/>
            <person name="Kim Y.S."/>
            <person name="Kim S.B."/>
        </authorList>
    </citation>
    <scope>NUCLEOTIDE SEQUENCE [LARGE SCALE GENOMIC DNA]</scope>
    <source>
        <strain evidence="7 8">MMS16-CNU450</strain>
    </source>
</reference>
<dbReference type="PROSITE" id="PS51935">
    <property type="entry name" value="NLPC_P60"/>
    <property type="match status" value="1"/>
</dbReference>
<dbReference type="PANTHER" id="PTHR47359:SF3">
    <property type="entry name" value="NLP_P60 DOMAIN-CONTAINING PROTEIN-RELATED"/>
    <property type="match status" value="1"/>
</dbReference>
<evidence type="ECO:0000256" key="3">
    <source>
        <dbReference type="ARBA" id="ARBA00022801"/>
    </source>
</evidence>
<evidence type="ECO:0000256" key="1">
    <source>
        <dbReference type="ARBA" id="ARBA00007074"/>
    </source>
</evidence>
<dbReference type="AlphaFoldDB" id="A0A2X0IUA7"/>
<sequence length="355" mass="36672">MSRSRRWDFALLAGAAALVVTSVVAPPAQAAPQAAPRALPEGGAESLAALQAEIASLYQQAETATAAYDAATQAVTQQQTQILALARAIVDEQSQVDQLTSLVGQIAAGQYNGDALDGNQTLQLLLAQDPQTYLSQLPLASQAMSDAANTLQQLQAAKAALAAYGDQATGAWEALAKDQSAAAGAVADIQQRLARAKALLAALPAPQLAALQQLQAQTAYAAQMAWRGSLPPGELARRATGAAQAAIGYAVAQIGKPYLWGATGPESFDCSGLTMRAWQAAGVDIPRTSQDQWAQLRHVSVSDLRPGDLIVYFRGATHVALYVGDGAIIQAPHPGGVVELAAAGSMPILGVLRPD</sequence>
<evidence type="ECO:0000256" key="5">
    <source>
        <dbReference type="SAM" id="SignalP"/>
    </source>
</evidence>
<feature type="signal peptide" evidence="5">
    <location>
        <begin position="1"/>
        <end position="30"/>
    </location>
</feature>
<keyword evidence="4" id="KW-0788">Thiol protease</keyword>
<organism evidence="7 8">
    <name type="scientific">Streptacidiphilus pinicola</name>
    <dbReference type="NCBI Taxonomy" id="2219663"/>
    <lineage>
        <taxon>Bacteria</taxon>
        <taxon>Bacillati</taxon>
        <taxon>Actinomycetota</taxon>
        <taxon>Actinomycetes</taxon>
        <taxon>Kitasatosporales</taxon>
        <taxon>Streptomycetaceae</taxon>
        <taxon>Streptacidiphilus</taxon>
    </lineage>
</organism>
<keyword evidence="3" id="KW-0378">Hydrolase</keyword>
<dbReference type="PROSITE" id="PS51318">
    <property type="entry name" value="TAT"/>
    <property type="match status" value="1"/>
</dbReference>
<dbReference type="Pfam" id="PF00877">
    <property type="entry name" value="NLPC_P60"/>
    <property type="match status" value="1"/>
</dbReference>
<accession>A0A2X0IUA7</accession>
<keyword evidence="2" id="KW-0645">Protease</keyword>
<dbReference type="Gene3D" id="3.90.1720.10">
    <property type="entry name" value="endopeptidase domain like (from Nostoc punctiforme)"/>
    <property type="match status" value="1"/>
</dbReference>
<dbReference type="Proteomes" id="UP000248889">
    <property type="component" value="Unassembled WGS sequence"/>
</dbReference>
<evidence type="ECO:0000259" key="6">
    <source>
        <dbReference type="PROSITE" id="PS51935"/>
    </source>
</evidence>
<keyword evidence="5" id="KW-0732">Signal</keyword>
<evidence type="ECO:0000256" key="4">
    <source>
        <dbReference type="ARBA" id="ARBA00022807"/>
    </source>
</evidence>
<dbReference type="RefSeq" id="WP_111507182.1">
    <property type="nucleotide sequence ID" value="NZ_QKYN01000176.1"/>
</dbReference>
<comment type="caution">
    <text evidence="7">The sequence shown here is derived from an EMBL/GenBank/DDBJ whole genome shotgun (WGS) entry which is preliminary data.</text>
</comment>
<keyword evidence="8" id="KW-1185">Reference proteome</keyword>
<feature type="chain" id="PRO_5016100716" description="NlpC/P60 domain-containing protein" evidence="5">
    <location>
        <begin position="31"/>
        <end position="355"/>
    </location>
</feature>
<dbReference type="InterPro" id="IPR006311">
    <property type="entry name" value="TAT_signal"/>
</dbReference>
<dbReference type="EMBL" id="QKYN01000176">
    <property type="protein sequence ID" value="RAG81136.1"/>
    <property type="molecule type" value="Genomic_DNA"/>
</dbReference>
<dbReference type="InterPro" id="IPR038765">
    <property type="entry name" value="Papain-like_cys_pep_sf"/>
</dbReference>
<dbReference type="GO" id="GO:0006508">
    <property type="term" value="P:proteolysis"/>
    <property type="evidence" value="ECO:0007669"/>
    <property type="project" value="UniProtKB-KW"/>
</dbReference>
<feature type="domain" description="NlpC/P60" evidence="6">
    <location>
        <begin position="240"/>
        <end position="355"/>
    </location>
</feature>
<comment type="similarity">
    <text evidence="1">Belongs to the peptidase C40 family.</text>
</comment>
<proteinExistence type="inferred from homology"/>
<dbReference type="InterPro" id="IPR051794">
    <property type="entry name" value="PG_Endopeptidase_C40"/>
</dbReference>
<gene>
    <name evidence="7" type="ORF">DN069_34455</name>
</gene>
<evidence type="ECO:0000313" key="7">
    <source>
        <dbReference type="EMBL" id="RAG81136.1"/>
    </source>
</evidence>
<dbReference type="GO" id="GO:0008234">
    <property type="term" value="F:cysteine-type peptidase activity"/>
    <property type="evidence" value="ECO:0007669"/>
    <property type="project" value="UniProtKB-KW"/>
</dbReference>